<dbReference type="OrthoDB" id="5778525at2759"/>
<dbReference type="PROSITE" id="PS50888">
    <property type="entry name" value="BHLH"/>
    <property type="match status" value="1"/>
</dbReference>
<keyword evidence="4" id="KW-0804">Transcription</keyword>
<name>A0A2H9TG13_9FUNG</name>
<dbReference type="InterPro" id="IPR036638">
    <property type="entry name" value="HLH_DNA-bd_sf"/>
</dbReference>
<dbReference type="SMART" id="SM00353">
    <property type="entry name" value="HLH"/>
    <property type="match status" value="1"/>
</dbReference>
<gene>
    <name evidence="7" type="ORF">PSACC_03492</name>
</gene>
<dbReference type="AlphaFoldDB" id="A0A2H9TG13"/>
<evidence type="ECO:0000256" key="5">
    <source>
        <dbReference type="ARBA" id="ARBA00023242"/>
    </source>
</evidence>
<sequence length="196" mass="21925">MLGAEITEQPLSETIAPSKLTNEPHLQIAARPKDFNHQYPFSQSLPTNVEKSGAKQFLPSSDGTLYALEELGSPSTISTGSPITSCSEQRRDAHMASEQRRRADMRNCFGRLQQLLPPSEYRKPSKANLLQAAVNYIVHLKRQEKILQTKVQFLLRENAILSQQIHGTTNPCVVAQKDENLPIAPASRLNLRQLNQ</sequence>
<keyword evidence="2" id="KW-0238">DNA-binding</keyword>
<evidence type="ECO:0000313" key="7">
    <source>
        <dbReference type="EMBL" id="PJF16722.1"/>
    </source>
</evidence>
<dbReference type="InterPro" id="IPR011598">
    <property type="entry name" value="bHLH_dom"/>
</dbReference>
<dbReference type="GO" id="GO:0090575">
    <property type="term" value="C:RNA polymerase II transcription regulator complex"/>
    <property type="evidence" value="ECO:0007669"/>
    <property type="project" value="TreeGrafter"/>
</dbReference>
<dbReference type="Proteomes" id="UP000240830">
    <property type="component" value="Unassembled WGS sequence"/>
</dbReference>
<dbReference type="Pfam" id="PF00010">
    <property type="entry name" value="HLH"/>
    <property type="match status" value="1"/>
</dbReference>
<keyword evidence="1" id="KW-0805">Transcription regulation</keyword>
<evidence type="ECO:0000259" key="6">
    <source>
        <dbReference type="PROSITE" id="PS50888"/>
    </source>
</evidence>
<dbReference type="GO" id="GO:0045944">
    <property type="term" value="P:positive regulation of transcription by RNA polymerase II"/>
    <property type="evidence" value="ECO:0007669"/>
    <property type="project" value="TreeGrafter"/>
</dbReference>
<evidence type="ECO:0000313" key="8">
    <source>
        <dbReference type="Proteomes" id="UP000240830"/>
    </source>
</evidence>
<comment type="caution">
    <text evidence="7">The sequence shown here is derived from an EMBL/GenBank/DDBJ whole genome shotgun (WGS) entry which is preliminary data.</text>
</comment>
<evidence type="ECO:0000256" key="3">
    <source>
        <dbReference type="ARBA" id="ARBA00023159"/>
    </source>
</evidence>
<dbReference type="STRING" id="1246581.A0A2H9TG13"/>
<dbReference type="PANTHER" id="PTHR10328:SF3">
    <property type="entry name" value="PROTEIN MAX"/>
    <property type="match status" value="1"/>
</dbReference>
<reference evidence="7 8" key="1">
    <citation type="submission" date="2016-10" db="EMBL/GenBank/DDBJ databases">
        <title>The genome of Paramicrosporidium saccamoebae is the missing link in understanding Cryptomycota and Microsporidia evolution.</title>
        <authorList>
            <person name="Quandt C.A."/>
            <person name="Beaudet D."/>
            <person name="Corsaro D."/>
            <person name="Michel R."/>
            <person name="Corradi N."/>
            <person name="James T."/>
        </authorList>
    </citation>
    <scope>NUCLEOTIDE SEQUENCE [LARGE SCALE GENOMIC DNA]</scope>
    <source>
        <strain evidence="7 8">KSL3</strain>
    </source>
</reference>
<proteinExistence type="predicted"/>
<dbReference type="Gene3D" id="4.10.280.10">
    <property type="entry name" value="Helix-loop-helix DNA-binding domain"/>
    <property type="match status" value="1"/>
</dbReference>
<accession>A0A2H9TG13</accession>
<feature type="domain" description="BHLH" evidence="6">
    <location>
        <begin position="89"/>
        <end position="140"/>
    </location>
</feature>
<organism evidence="7 8">
    <name type="scientific">Paramicrosporidium saccamoebae</name>
    <dbReference type="NCBI Taxonomy" id="1246581"/>
    <lineage>
        <taxon>Eukaryota</taxon>
        <taxon>Fungi</taxon>
        <taxon>Fungi incertae sedis</taxon>
        <taxon>Cryptomycota</taxon>
        <taxon>Cryptomycota incertae sedis</taxon>
        <taxon>Paramicrosporidium</taxon>
    </lineage>
</organism>
<dbReference type="GO" id="GO:0003677">
    <property type="term" value="F:DNA binding"/>
    <property type="evidence" value="ECO:0007669"/>
    <property type="project" value="UniProtKB-KW"/>
</dbReference>
<protein>
    <recommendedName>
        <fullName evidence="6">BHLH domain-containing protein</fullName>
    </recommendedName>
</protein>
<evidence type="ECO:0000256" key="1">
    <source>
        <dbReference type="ARBA" id="ARBA00023015"/>
    </source>
</evidence>
<dbReference type="GO" id="GO:0003700">
    <property type="term" value="F:DNA-binding transcription factor activity"/>
    <property type="evidence" value="ECO:0007669"/>
    <property type="project" value="TreeGrafter"/>
</dbReference>
<keyword evidence="3" id="KW-0010">Activator</keyword>
<evidence type="ECO:0000256" key="2">
    <source>
        <dbReference type="ARBA" id="ARBA00023125"/>
    </source>
</evidence>
<dbReference type="SUPFAM" id="SSF47459">
    <property type="entry name" value="HLH, helix-loop-helix DNA-binding domain"/>
    <property type="match status" value="1"/>
</dbReference>
<keyword evidence="8" id="KW-1185">Reference proteome</keyword>
<dbReference type="PANTHER" id="PTHR10328">
    <property type="entry name" value="PROTEIN MAX MYC-ASSOCIATED FACTOR X"/>
    <property type="match status" value="1"/>
</dbReference>
<keyword evidence="5" id="KW-0539">Nucleus</keyword>
<evidence type="ECO:0000256" key="4">
    <source>
        <dbReference type="ARBA" id="ARBA00023163"/>
    </source>
</evidence>
<dbReference type="EMBL" id="MTSL01000208">
    <property type="protein sequence ID" value="PJF16722.1"/>
    <property type="molecule type" value="Genomic_DNA"/>
</dbReference>
<dbReference type="GO" id="GO:0046983">
    <property type="term" value="F:protein dimerization activity"/>
    <property type="evidence" value="ECO:0007669"/>
    <property type="project" value="InterPro"/>
</dbReference>